<gene>
    <name evidence="8" type="ORF">D1012_10900</name>
</gene>
<dbReference type="Gene3D" id="3.40.50.10240">
    <property type="entry name" value="Thiamin pyrophosphokinase, catalytic domain"/>
    <property type="match status" value="1"/>
</dbReference>
<comment type="caution">
    <text evidence="8">The sequence shown here is derived from an EMBL/GenBank/DDBJ whole genome shotgun (WGS) entry which is preliminary data.</text>
</comment>
<dbReference type="SUPFAM" id="SSF63999">
    <property type="entry name" value="Thiamin pyrophosphokinase, catalytic domain"/>
    <property type="match status" value="1"/>
</dbReference>
<dbReference type="Pfam" id="PF04265">
    <property type="entry name" value="TPK_B1_binding"/>
    <property type="match status" value="1"/>
</dbReference>
<dbReference type="EMBL" id="QWEY01000005">
    <property type="protein sequence ID" value="RGP37164.1"/>
    <property type="molecule type" value="Genomic_DNA"/>
</dbReference>
<dbReference type="GO" id="GO:0005524">
    <property type="term" value="F:ATP binding"/>
    <property type="evidence" value="ECO:0007669"/>
    <property type="project" value="UniProtKB-KW"/>
</dbReference>
<dbReference type="OrthoDB" id="7057856at2"/>
<dbReference type="AlphaFoldDB" id="A0A411Z271"/>
<dbReference type="InterPro" id="IPR006282">
    <property type="entry name" value="Thi_PPkinase"/>
</dbReference>
<dbReference type="Pfam" id="PF04263">
    <property type="entry name" value="TPK_catalytic"/>
    <property type="match status" value="1"/>
</dbReference>
<organism evidence="8 9">
    <name type="scientific">Pseudotabrizicola alkalilacus</name>
    <dbReference type="NCBI Taxonomy" id="2305252"/>
    <lineage>
        <taxon>Bacteria</taxon>
        <taxon>Pseudomonadati</taxon>
        <taxon>Pseudomonadota</taxon>
        <taxon>Alphaproteobacteria</taxon>
        <taxon>Rhodobacterales</taxon>
        <taxon>Paracoccaceae</taxon>
        <taxon>Pseudotabrizicola</taxon>
    </lineage>
</organism>
<dbReference type="SUPFAM" id="SSF63862">
    <property type="entry name" value="Thiamin pyrophosphokinase, substrate-binding domain"/>
    <property type="match status" value="1"/>
</dbReference>
<dbReference type="NCBIfam" id="TIGR01378">
    <property type="entry name" value="thi_PPkinase"/>
    <property type="match status" value="1"/>
</dbReference>
<name>A0A411Z271_9RHOB</name>
<dbReference type="InterPro" id="IPR007373">
    <property type="entry name" value="Thiamin_PyroPKinase_B1-bd"/>
</dbReference>
<dbReference type="Proteomes" id="UP000284547">
    <property type="component" value="Unassembled WGS sequence"/>
</dbReference>
<dbReference type="GO" id="GO:0006772">
    <property type="term" value="P:thiamine metabolic process"/>
    <property type="evidence" value="ECO:0007669"/>
    <property type="project" value="UniProtKB-UniRule"/>
</dbReference>
<dbReference type="InterPro" id="IPR036371">
    <property type="entry name" value="TPK_B1-bd_sf"/>
</dbReference>
<dbReference type="EC" id="2.7.6.2" evidence="5"/>
<dbReference type="CDD" id="cd07995">
    <property type="entry name" value="TPK"/>
    <property type="match status" value="1"/>
</dbReference>
<keyword evidence="9" id="KW-1185">Reference proteome</keyword>
<feature type="domain" description="Thiamin pyrophosphokinase thiamin-binding" evidence="7">
    <location>
        <begin position="147"/>
        <end position="195"/>
    </location>
</feature>
<keyword evidence="3 8" id="KW-0418">Kinase</keyword>
<evidence type="ECO:0000259" key="7">
    <source>
        <dbReference type="Pfam" id="PF04265"/>
    </source>
</evidence>
<proteinExistence type="predicted"/>
<dbReference type="GO" id="GO:0016301">
    <property type="term" value="F:kinase activity"/>
    <property type="evidence" value="ECO:0007669"/>
    <property type="project" value="UniProtKB-KW"/>
</dbReference>
<dbReference type="InterPro" id="IPR007371">
    <property type="entry name" value="TPK_catalytic"/>
</dbReference>
<evidence type="ECO:0000256" key="2">
    <source>
        <dbReference type="ARBA" id="ARBA00022741"/>
    </source>
</evidence>
<dbReference type="GO" id="GO:0009229">
    <property type="term" value="P:thiamine diphosphate biosynthetic process"/>
    <property type="evidence" value="ECO:0007669"/>
    <property type="project" value="InterPro"/>
</dbReference>
<evidence type="ECO:0000313" key="8">
    <source>
        <dbReference type="EMBL" id="RGP37164.1"/>
    </source>
</evidence>
<evidence type="ECO:0000256" key="5">
    <source>
        <dbReference type="NCBIfam" id="TIGR01378"/>
    </source>
</evidence>
<evidence type="ECO:0000256" key="1">
    <source>
        <dbReference type="ARBA" id="ARBA00022679"/>
    </source>
</evidence>
<accession>A0A411Z271</accession>
<evidence type="ECO:0000256" key="3">
    <source>
        <dbReference type="ARBA" id="ARBA00022777"/>
    </source>
</evidence>
<evidence type="ECO:0000313" key="9">
    <source>
        <dbReference type="Proteomes" id="UP000284547"/>
    </source>
</evidence>
<reference evidence="8 9" key="1">
    <citation type="submission" date="2018-08" db="EMBL/GenBank/DDBJ databases">
        <title>Flavobacterium tibetense sp. nov., isolated from a wetland YonghuCo on Tibetan Plateau.</title>
        <authorList>
            <person name="Phurbu D."/>
            <person name="Lu H."/>
            <person name="Xing P."/>
        </authorList>
    </citation>
    <scope>NUCLEOTIDE SEQUENCE [LARGE SCALE GENOMIC DNA]</scope>
    <source>
        <strain evidence="8 9">DJC</strain>
    </source>
</reference>
<keyword evidence="4" id="KW-0067">ATP-binding</keyword>
<dbReference type="InterPro" id="IPR036759">
    <property type="entry name" value="TPK_catalytic_sf"/>
</dbReference>
<evidence type="ECO:0000259" key="6">
    <source>
        <dbReference type="Pfam" id="PF04263"/>
    </source>
</evidence>
<dbReference type="InterPro" id="IPR053149">
    <property type="entry name" value="TPK"/>
</dbReference>
<dbReference type="PANTHER" id="PTHR41299">
    <property type="entry name" value="THIAMINE PYROPHOSPHOKINASE"/>
    <property type="match status" value="1"/>
</dbReference>
<dbReference type="GO" id="GO:0030975">
    <property type="term" value="F:thiamine binding"/>
    <property type="evidence" value="ECO:0007669"/>
    <property type="project" value="InterPro"/>
</dbReference>
<sequence length="228" mass="23933">MNQVIVQSSGGITLVGGAPVSAPLFRFSQQRAPLIVAADGGADRCLALGARPVAVIGDMDSISDSARAAVGADRLHQIGEQDSTDFDKALRSVDARYVIALGFMGARMDHGLAVFNTLVRQHSACVLLGSRDVVFHVPARLQIGLRRGDRFSLFPLAAVTGTSTGLDWPIDGLDFAPDGRVGTSNRVSAGPVSIAMSGPGMLCILPRVRLDQVLEALTGADRADSRSR</sequence>
<dbReference type="GO" id="GO:0004788">
    <property type="term" value="F:thiamine diphosphokinase activity"/>
    <property type="evidence" value="ECO:0007669"/>
    <property type="project" value="UniProtKB-UniRule"/>
</dbReference>
<feature type="domain" description="Thiamin pyrophosphokinase catalytic" evidence="6">
    <location>
        <begin position="30"/>
        <end position="121"/>
    </location>
</feature>
<keyword evidence="2" id="KW-0547">Nucleotide-binding</keyword>
<protein>
    <recommendedName>
        <fullName evidence="5">Thiamine diphosphokinase</fullName>
        <ecNumber evidence="5">2.7.6.2</ecNumber>
    </recommendedName>
</protein>
<evidence type="ECO:0000256" key="4">
    <source>
        <dbReference type="ARBA" id="ARBA00022840"/>
    </source>
</evidence>
<keyword evidence="1 8" id="KW-0808">Transferase</keyword>
<dbReference type="PANTHER" id="PTHR41299:SF1">
    <property type="entry name" value="THIAMINE PYROPHOSPHOKINASE"/>
    <property type="match status" value="1"/>
</dbReference>